<proteinExistence type="predicted"/>
<keyword evidence="3" id="KW-1185">Reference proteome</keyword>
<dbReference type="Proteomes" id="UP000193560">
    <property type="component" value="Unassembled WGS sequence"/>
</dbReference>
<dbReference type="PROSITE" id="PS50181">
    <property type="entry name" value="FBOX"/>
    <property type="match status" value="1"/>
</dbReference>
<dbReference type="PANTHER" id="PTHR31639">
    <property type="entry name" value="F-BOX PROTEIN-LIKE"/>
    <property type="match status" value="1"/>
</dbReference>
<sequence>MALPLPIEVIENILGNLSANELFYVSTICKAWNKSVSRLLYRFVDIYTTRQYRAFIHGLKSHSDRVVPKMEKNGHQVRHLILHTCNIMLSASQVKTLKNLCPMINEFDYAPHVPITDEHLCYFMPGWDHLTTLPSWHEDKHKNWIPKLGGQLTHIYCFIEELAFLPSFINSTPLFPCLVDLKLSLHYVGPPISVSWMEMLDDQCPALTSLDMEFMSYDIGSGTMGDWKPAENLRTLRWRIDSLVDYIWYTYLSRKYPNVRELELQIGVDDFFEDFPSPNDQEKKELMRIAHKDSIFNMVTNFQQLTSFKIIVESKQRSYRKWYPFVELASWLGTPAAIHIKKLFWRTDIFQSGFSIPWTYAAEESDDEDANEGDSGHTMVAVDDLDPLGNINALEELAYDVPIQLPGSMTKLCAGTLVLENLTSLELFFSRKYKDPNTWEHLDMNMLLHGCPHLKTLGLAGVNSAVEGVSPQHSQQGMDQPQKHQRIHSRLTHLRLHHAIINDDDYLTDMLKRCPNVTKLKLYDCRIYQRHTLERQQTQQTQPDNNDKRPTIRAYTIDIPDHCLSLVDIRALRLMNFADAPRGYLFDTLQLVRLIRPENLARTTYQKDNIGVLDQNENNRYMVQLSCRYADKVIFDVNASFGDSLYHEY</sequence>
<dbReference type="SUPFAM" id="SSF52047">
    <property type="entry name" value="RNI-like"/>
    <property type="match status" value="1"/>
</dbReference>
<dbReference type="Gene3D" id="3.80.10.10">
    <property type="entry name" value="Ribonuclease Inhibitor"/>
    <property type="match status" value="1"/>
</dbReference>
<organism evidence="2 3">
    <name type="scientific">Absidia repens</name>
    <dbReference type="NCBI Taxonomy" id="90262"/>
    <lineage>
        <taxon>Eukaryota</taxon>
        <taxon>Fungi</taxon>
        <taxon>Fungi incertae sedis</taxon>
        <taxon>Mucoromycota</taxon>
        <taxon>Mucoromycotina</taxon>
        <taxon>Mucoromycetes</taxon>
        <taxon>Mucorales</taxon>
        <taxon>Cunninghamellaceae</taxon>
        <taxon>Absidia</taxon>
    </lineage>
</organism>
<reference evidence="2 3" key="1">
    <citation type="submission" date="2016-07" db="EMBL/GenBank/DDBJ databases">
        <title>Pervasive Adenine N6-methylation of Active Genes in Fungi.</title>
        <authorList>
            <consortium name="DOE Joint Genome Institute"/>
            <person name="Mondo S.J."/>
            <person name="Dannebaum R.O."/>
            <person name="Kuo R.C."/>
            <person name="Labutti K."/>
            <person name="Haridas S."/>
            <person name="Kuo A."/>
            <person name="Salamov A."/>
            <person name="Ahrendt S.R."/>
            <person name="Lipzen A."/>
            <person name="Sullivan W."/>
            <person name="Andreopoulos W.B."/>
            <person name="Clum A."/>
            <person name="Lindquist E."/>
            <person name="Daum C."/>
            <person name="Ramamoorthy G.K."/>
            <person name="Gryganskyi A."/>
            <person name="Culley D."/>
            <person name="Magnuson J.K."/>
            <person name="James T.Y."/>
            <person name="O'Malley M.A."/>
            <person name="Stajich J.E."/>
            <person name="Spatafora J.W."/>
            <person name="Visel A."/>
            <person name="Grigoriev I.V."/>
        </authorList>
    </citation>
    <scope>NUCLEOTIDE SEQUENCE [LARGE SCALE GENOMIC DNA]</scope>
    <source>
        <strain evidence="2 3">NRRL 1336</strain>
    </source>
</reference>
<dbReference type="PANTHER" id="PTHR31639:SF256">
    <property type="entry name" value="OS07G0242900 PROTEIN"/>
    <property type="match status" value="1"/>
</dbReference>
<gene>
    <name evidence="2" type="ORF">BCR42DRAFT_405344</name>
</gene>
<dbReference type="OrthoDB" id="2287171at2759"/>
<evidence type="ECO:0000259" key="1">
    <source>
        <dbReference type="PROSITE" id="PS50181"/>
    </source>
</evidence>
<protein>
    <recommendedName>
        <fullName evidence="1">F-box domain-containing protein</fullName>
    </recommendedName>
</protein>
<dbReference type="AlphaFoldDB" id="A0A1X2ITA6"/>
<dbReference type="SMART" id="SM00256">
    <property type="entry name" value="FBOX"/>
    <property type="match status" value="1"/>
</dbReference>
<dbReference type="EMBL" id="MCGE01000004">
    <property type="protein sequence ID" value="ORZ22028.1"/>
    <property type="molecule type" value="Genomic_DNA"/>
</dbReference>
<evidence type="ECO:0000313" key="2">
    <source>
        <dbReference type="EMBL" id="ORZ22028.1"/>
    </source>
</evidence>
<accession>A0A1X2ITA6</accession>
<evidence type="ECO:0000313" key="3">
    <source>
        <dbReference type="Proteomes" id="UP000193560"/>
    </source>
</evidence>
<dbReference type="InterPro" id="IPR036047">
    <property type="entry name" value="F-box-like_dom_sf"/>
</dbReference>
<dbReference type="InterPro" id="IPR001810">
    <property type="entry name" value="F-box_dom"/>
</dbReference>
<dbReference type="InterPro" id="IPR032675">
    <property type="entry name" value="LRR_dom_sf"/>
</dbReference>
<dbReference type="Pfam" id="PF00646">
    <property type="entry name" value="F-box"/>
    <property type="match status" value="1"/>
</dbReference>
<feature type="domain" description="F-box" evidence="1">
    <location>
        <begin position="1"/>
        <end position="46"/>
    </location>
</feature>
<dbReference type="SUPFAM" id="SSF81383">
    <property type="entry name" value="F-box domain"/>
    <property type="match status" value="1"/>
</dbReference>
<name>A0A1X2ITA6_9FUNG</name>
<comment type="caution">
    <text evidence="2">The sequence shown here is derived from an EMBL/GenBank/DDBJ whole genome shotgun (WGS) entry which is preliminary data.</text>
</comment>
<dbReference type="CDD" id="cd09917">
    <property type="entry name" value="F-box_SF"/>
    <property type="match status" value="1"/>
</dbReference>